<sequence>MDDYIKNRMKENGDVYRNALERIVQKYSRVDGSGMEVCLQSMTCRTEKGIQPWDGKDVERQMESLKRVADSAEKSATGLDNSREIQQDDPQTCSDSSSGTMAAEMERSAESSLWESSVDSSRLLNSAVSESVLRGEPEHDDQLEQTLNSLGSSLLDLYPSMLSQLGQAWRRQQCPAPRPDHHWWRMAWQDGGEGQGAPEPLIHSDATPVRGSRLPRQQIDRQFDELYQRLVCQGRVAPPQQDSASLQGSASWSSSSLAALALSPLGTRVRKRDRALEPGACPESKRFREPCAFSPGWTWQQHAHQLRPHSSDSHVTSTAPSVREEGLLQSTLSKFEGKSVVNASRSLKDWRSSSRRRLLYGLLQ</sequence>
<dbReference type="OrthoDB" id="8957442at2759"/>
<keyword evidence="3" id="KW-1185">Reference proteome</keyword>
<feature type="compositionally biased region" description="Polar residues" evidence="1">
    <location>
        <begin position="88"/>
        <end position="100"/>
    </location>
</feature>
<dbReference type="EMBL" id="JAERUA010000016">
    <property type="protein sequence ID" value="KAI1888693.1"/>
    <property type="molecule type" value="Genomic_DNA"/>
</dbReference>
<protein>
    <submittedName>
        <fullName evidence="2">Uncharacterized protein</fullName>
    </submittedName>
</protein>
<gene>
    <name evidence="2" type="ORF">AGOR_G00171360</name>
</gene>
<organism evidence="2 3">
    <name type="scientific">Albula goreensis</name>
    <dbReference type="NCBI Taxonomy" id="1534307"/>
    <lineage>
        <taxon>Eukaryota</taxon>
        <taxon>Metazoa</taxon>
        <taxon>Chordata</taxon>
        <taxon>Craniata</taxon>
        <taxon>Vertebrata</taxon>
        <taxon>Euteleostomi</taxon>
        <taxon>Actinopterygii</taxon>
        <taxon>Neopterygii</taxon>
        <taxon>Teleostei</taxon>
        <taxon>Albuliformes</taxon>
        <taxon>Albulidae</taxon>
        <taxon>Albula</taxon>
    </lineage>
</organism>
<evidence type="ECO:0000313" key="3">
    <source>
        <dbReference type="Proteomes" id="UP000829720"/>
    </source>
</evidence>
<accession>A0A8T3CTY8</accession>
<comment type="caution">
    <text evidence="2">The sequence shown here is derived from an EMBL/GenBank/DDBJ whole genome shotgun (WGS) entry which is preliminary data.</text>
</comment>
<dbReference type="Proteomes" id="UP000829720">
    <property type="component" value="Unassembled WGS sequence"/>
</dbReference>
<dbReference type="AlphaFoldDB" id="A0A8T3CTY8"/>
<feature type="region of interest" description="Disordered" evidence="1">
    <location>
        <begin position="302"/>
        <end position="323"/>
    </location>
</feature>
<evidence type="ECO:0000313" key="2">
    <source>
        <dbReference type="EMBL" id="KAI1888693.1"/>
    </source>
</evidence>
<name>A0A8T3CTY8_9TELE</name>
<evidence type="ECO:0000256" key="1">
    <source>
        <dbReference type="SAM" id="MobiDB-lite"/>
    </source>
</evidence>
<proteinExistence type="predicted"/>
<reference evidence="2" key="1">
    <citation type="submission" date="2021-01" db="EMBL/GenBank/DDBJ databases">
        <authorList>
            <person name="Zahm M."/>
            <person name="Roques C."/>
            <person name="Cabau C."/>
            <person name="Klopp C."/>
            <person name="Donnadieu C."/>
            <person name="Jouanno E."/>
            <person name="Lampietro C."/>
            <person name="Louis A."/>
            <person name="Herpin A."/>
            <person name="Echchiki A."/>
            <person name="Berthelot C."/>
            <person name="Parey E."/>
            <person name="Roest-Crollius H."/>
            <person name="Braasch I."/>
            <person name="Postlethwait J."/>
            <person name="Bobe J."/>
            <person name="Montfort J."/>
            <person name="Bouchez O."/>
            <person name="Begum T."/>
            <person name="Mejri S."/>
            <person name="Adams A."/>
            <person name="Chen W.-J."/>
            <person name="Guiguen Y."/>
        </authorList>
    </citation>
    <scope>NUCLEOTIDE SEQUENCE</scope>
    <source>
        <tissue evidence="2">Blood</tissue>
    </source>
</reference>
<feature type="region of interest" description="Disordered" evidence="1">
    <location>
        <begin position="70"/>
        <end position="116"/>
    </location>
</feature>